<feature type="transmembrane region" description="Helical" evidence="1">
    <location>
        <begin position="20"/>
        <end position="42"/>
    </location>
</feature>
<gene>
    <name evidence="2" type="ORF">CHCC15381_1913</name>
</gene>
<dbReference type="EMBL" id="NILF01000028">
    <property type="protein sequence ID" value="TWL39931.1"/>
    <property type="molecule type" value="Genomic_DNA"/>
</dbReference>
<accession>A0ABY3FZC5</accession>
<keyword evidence="3" id="KW-1185">Reference proteome</keyword>
<keyword evidence="1" id="KW-1133">Transmembrane helix</keyword>
<sequence length="49" mass="6067">MIFILPILYFMSFWSGWDSLLKWLSLFIWIVFCLFILQPVLYRYDKTKA</sequence>
<name>A0ABY3FZC5_9BACI</name>
<evidence type="ECO:0000313" key="2">
    <source>
        <dbReference type="EMBL" id="TWL39931.1"/>
    </source>
</evidence>
<comment type="caution">
    <text evidence="2">The sequence shown here is derived from an EMBL/GenBank/DDBJ whole genome shotgun (WGS) entry which is preliminary data.</text>
</comment>
<dbReference type="Proteomes" id="UP000429980">
    <property type="component" value="Unassembled WGS sequence"/>
</dbReference>
<protein>
    <submittedName>
        <fullName evidence="2">Uncharacterized protein</fullName>
    </submittedName>
</protein>
<keyword evidence="1" id="KW-0472">Membrane</keyword>
<keyword evidence="1" id="KW-0812">Transmembrane</keyword>
<evidence type="ECO:0000313" key="3">
    <source>
        <dbReference type="Proteomes" id="UP000429980"/>
    </source>
</evidence>
<reference evidence="2 3" key="1">
    <citation type="submission" date="2019-06" db="EMBL/GenBank/DDBJ databases">
        <title>Genome sequence analysis of &gt;100 Bacillus licheniformis strains suggests intrinsic resistance to this species.</title>
        <authorList>
            <person name="Wels M."/>
            <person name="Siezen R.J."/>
            <person name="Johansen E."/>
            <person name="Stuer-Lauridsen B."/>
            <person name="Bjerre K."/>
            <person name="Nielsen B.K.K."/>
        </authorList>
    </citation>
    <scope>NUCLEOTIDE SEQUENCE [LARGE SCALE GENOMIC DNA]</scope>
    <source>
        <strain evidence="2 3">BAC-15381</strain>
    </source>
</reference>
<organism evidence="2 3">
    <name type="scientific">Bacillus paralicheniformis</name>
    <dbReference type="NCBI Taxonomy" id="1648923"/>
    <lineage>
        <taxon>Bacteria</taxon>
        <taxon>Bacillati</taxon>
        <taxon>Bacillota</taxon>
        <taxon>Bacilli</taxon>
        <taxon>Bacillales</taxon>
        <taxon>Bacillaceae</taxon>
        <taxon>Bacillus</taxon>
    </lineage>
</organism>
<evidence type="ECO:0000256" key="1">
    <source>
        <dbReference type="SAM" id="Phobius"/>
    </source>
</evidence>
<proteinExistence type="predicted"/>